<sequence length="59" mass="6556">MRGKLTWRLLTRKKPTPTPLQPLLPPLPLVLGDQLPSLLLLPLGIKPVHLQLPLPLLLS</sequence>
<dbReference type="EMBL" id="LKAM01000006">
    <property type="protein sequence ID" value="KUM47950.1"/>
    <property type="molecule type" value="Genomic_DNA"/>
</dbReference>
<accession>A0A101LZ03</accession>
<protein>
    <submittedName>
        <fullName evidence="1">Uncharacterized protein</fullName>
    </submittedName>
</protein>
<geneLocation type="mitochondrion" evidence="1"/>
<gene>
    <name evidence="1" type="ORF">ABT39_MTgene4945</name>
</gene>
<keyword evidence="1" id="KW-0496">Mitochondrion</keyword>
<evidence type="ECO:0000313" key="1">
    <source>
        <dbReference type="EMBL" id="KUM47950.1"/>
    </source>
</evidence>
<proteinExistence type="predicted"/>
<reference evidence="1" key="1">
    <citation type="journal article" date="2015" name="Genome Biol. Evol.">
        <title>Organellar Genomes of White Spruce (Picea glauca): Assembly and Annotation.</title>
        <authorList>
            <person name="Jackman S.D."/>
            <person name="Warren R.L."/>
            <person name="Gibb E.A."/>
            <person name="Vandervalk B.P."/>
            <person name="Mohamadi H."/>
            <person name="Chu J."/>
            <person name="Raymond A."/>
            <person name="Pleasance S."/>
            <person name="Coope R."/>
            <person name="Wildung M.R."/>
            <person name="Ritland C.E."/>
            <person name="Bousquet J."/>
            <person name="Jones S.J."/>
            <person name="Bohlmann J."/>
            <person name="Birol I."/>
        </authorList>
    </citation>
    <scope>NUCLEOTIDE SEQUENCE [LARGE SCALE GENOMIC DNA]</scope>
    <source>
        <tissue evidence="1">Flushing bud</tissue>
    </source>
</reference>
<dbReference type="AlphaFoldDB" id="A0A101LZ03"/>
<organism evidence="1">
    <name type="scientific">Picea glauca</name>
    <name type="common">White spruce</name>
    <name type="synonym">Pinus glauca</name>
    <dbReference type="NCBI Taxonomy" id="3330"/>
    <lineage>
        <taxon>Eukaryota</taxon>
        <taxon>Viridiplantae</taxon>
        <taxon>Streptophyta</taxon>
        <taxon>Embryophyta</taxon>
        <taxon>Tracheophyta</taxon>
        <taxon>Spermatophyta</taxon>
        <taxon>Pinopsida</taxon>
        <taxon>Pinidae</taxon>
        <taxon>Conifers I</taxon>
        <taxon>Pinales</taxon>
        <taxon>Pinaceae</taxon>
        <taxon>Picea</taxon>
    </lineage>
</organism>
<name>A0A101LZ03_PICGL</name>
<comment type="caution">
    <text evidence="1">The sequence shown here is derived from an EMBL/GenBank/DDBJ whole genome shotgun (WGS) entry which is preliminary data.</text>
</comment>